<evidence type="ECO:0000313" key="2">
    <source>
        <dbReference type="EMBL" id="RKD89850.1"/>
    </source>
</evidence>
<feature type="domain" description="SnoaL-like" evidence="1">
    <location>
        <begin position="29"/>
        <end position="143"/>
    </location>
</feature>
<gene>
    <name evidence="2" type="ORF">BC643_0183</name>
</gene>
<dbReference type="Proteomes" id="UP000283387">
    <property type="component" value="Unassembled WGS sequence"/>
</dbReference>
<dbReference type="EMBL" id="RAPN01000001">
    <property type="protein sequence ID" value="RKD89850.1"/>
    <property type="molecule type" value="Genomic_DNA"/>
</dbReference>
<evidence type="ECO:0000259" key="1">
    <source>
        <dbReference type="Pfam" id="PF13474"/>
    </source>
</evidence>
<protein>
    <submittedName>
        <fullName evidence="2">SnoaL-like protein</fullName>
    </submittedName>
</protein>
<dbReference type="OrthoDB" id="1117587at2"/>
<evidence type="ECO:0000313" key="3">
    <source>
        <dbReference type="Proteomes" id="UP000283387"/>
    </source>
</evidence>
<accession>A0A419W3H2</accession>
<organism evidence="2 3">
    <name type="scientific">Mangrovibacterium diazotrophicum</name>
    <dbReference type="NCBI Taxonomy" id="1261403"/>
    <lineage>
        <taxon>Bacteria</taxon>
        <taxon>Pseudomonadati</taxon>
        <taxon>Bacteroidota</taxon>
        <taxon>Bacteroidia</taxon>
        <taxon>Marinilabiliales</taxon>
        <taxon>Prolixibacteraceae</taxon>
        <taxon>Mangrovibacterium</taxon>
    </lineage>
</organism>
<dbReference type="Gene3D" id="3.10.450.50">
    <property type="match status" value="1"/>
</dbReference>
<reference evidence="2 3" key="1">
    <citation type="submission" date="2018-09" db="EMBL/GenBank/DDBJ databases">
        <title>Genomic Encyclopedia of Archaeal and Bacterial Type Strains, Phase II (KMG-II): from individual species to whole genera.</title>
        <authorList>
            <person name="Goeker M."/>
        </authorList>
    </citation>
    <scope>NUCLEOTIDE SEQUENCE [LARGE SCALE GENOMIC DNA]</scope>
    <source>
        <strain evidence="2 3">DSM 27148</strain>
    </source>
</reference>
<dbReference type="InterPro" id="IPR032710">
    <property type="entry name" value="NTF2-like_dom_sf"/>
</dbReference>
<dbReference type="AlphaFoldDB" id="A0A419W3H2"/>
<dbReference type="PROSITE" id="PS51257">
    <property type="entry name" value="PROKAR_LIPOPROTEIN"/>
    <property type="match status" value="1"/>
</dbReference>
<keyword evidence="3" id="KW-1185">Reference proteome</keyword>
<name>A0A419W3H2_9BACT</name>
<sequence length="252" mass="28347">MKQFFLFVVMATLLVACQQPNPEAEKANVEAAINDFYSAAQKFDYETMKTFCTPDFSAFEDGMKFESLDDFMGLFKGIEGSTVVMKLNFVSTDVSGNMASSIVEFDASFTNGPAVIHFLTYEDYILKKVNNKWLLSYFHSSHLPNPEDTDYASVHLLKVPDDAALDELSGTIGKLNEAISSLGYWDCGYKLLQIKEDKSDTYNYFIRGNWKNPEIYKIIHDSDAFNNVADSIPESVSGVLKTQLYVKVGKIE</sequence>
<comment type="caution">
    <text evidence="2">The sequence shown here is derived from an EMBL/GenBank/DDBJ whole genome shotgun (WGS) entry which is preliminary data.</text>
</comment>
<dbReference type="InterPro" id="IPR037401">
    <property type="entry name" value="SnoaL-like"/>
</dbReference>
<dbReference type="Pfam" id="PF13474">
    <property type="entry name" value="SnoaL_3"/>
    <property type="match status" value="1"/>
</dbReference>
<dbReference type="RefSeq" id="WP_120271298.1">
    <property type="nucleotide sequence ID" value="NZ_RAPN01000001.1"/>
</dbReference>
<proteinExistence type="predicted"/>
<dbReference type="SUPFAM" id="SSF54427">
    <property type="entry name" value="NTF2-like"/>
    <property type="match status" value="1"/>
</dbReference>